<dbReference type="Proteomes" id="UP001371456">
    <property type="component" value="Unassembled WGS sequence"/>
</dbReference>
<proteinExistence type="predicted"/>
<accession>A0AAN8TB02</accession>
<dbReference type="AlphaFoldDB" id="A0AAN8TB02"/>
<organism evidence="2 3">
    <name type="scientific">Solanum bulbocastanum</name>
    <name type="common">Wild potato</name>
    <dbReference type="NCBI Taxonomy" id="147425"/>
    <lineage>
        <taxon>Eukaryota</taxon>
        <taxon>Viridiplantae</taxon>
        <taxon>Streptophyta</taxon>
        <taxon>Embryophyta</taxon>
        <taxon>Tracheophyta</taxon>
        <taxon>Spermatophyta</taxon>
        <taxon>Magnoliopsida</taxon>
        <taxon>eudicotyledons</taxon>
        <taxon>Gunneridae</taxon>
        <taxon>Pentapetalae</taxon>
        <taxon>asterids</taxon>
        <taxon>lamiids</taxon>
        <taxon>Solanales</taxon>
        <taxon>Solanaceae</taxon>
        <taxon>Solanoideae</taxon>
        <taxon>Solaneae</taxon>
        <taxon>Solanum</taxon>
    </lineage>
</organism>
<keyword evidence="3" id="KW-1185">Reference proteome</keyword>
<comment type="caution">
    <text evidence="2">The sequence shown here is derived from an EMBL/GenBank/DDBJ whole genome shotgun (WGS) entry which is preliminary data.</text>
</comment>
<dbReference type="EMBL" id="JBANQN010000009">
    <property type="protein sequence ID" value="KAK6780426.1"/>
    <property type="molecule type" value="Genomic_DNA"/>
</dbReference>
<evidence type="ECO:0000256" key="1">
    <source>
        <dbReference type="SAM" id="MobiDB-lite"/>
    </source>
</evidence>
<feature type="region of interest" description="Disordered" evidence="1">
    <location>
        <begin position="77"/>
        <end position="100"/>
    </location>
</feature>
<gene>
    <name evidence="2" type="ORF">RDI58_022610</name>
</gene>
<reference evidence="2 3" key="1">
    <citation type="submission" date="2024-02" db="EMBL/GenBank/DDBJ databases">
        <title>de novo genome assembly of Solanum bulbocastanum strain 11H21.</title>
        <authorList>
            <person name="Hosaka A.J."/>
        </authorList>
    </citation>
    <scope>NUCLEOTIDE SEQUENCE [LARGE SCALE GENOMIC DNA]</scope>
    <source>
        <tissue evidence="2">Young leaves</tissue>
    </source>
</reference>
<sequence>MLPRRRPTTLRASDVLAGEVVVWAGCPSVLRSFKLLIKGTNVVEWNSRRVTHSTMPKSEVHVMMITLGYAPVHVIGTPEPANARENPGRSVLHSSDQRYG</sequence>
<evidence type="ECO:0000313" key="3">
    <source>
        <dbReference type="Proteomes" id="UP001371456"/>
    </source>
</evidence>
<name>A0AAN8TB02_SOLBU</name>
<protein>
    <submittedName>
        <fullName evidence="2">Uncharacterized protein</fullName>
    </submittedName>
</protein>
<evidence type="ECO:0000313" key="2">
    <source>
        <dbReference type="EMBL" id="KAK6780426.1"/>
    </source>
</evidence>